<evidence type="ECO:0000256" key="3">
    <source>
        <dbReference type="ARBA" id="ARBA00022989"/>
    </source>
</evidence>
<feature type="transmembrane region" description="Helical" evidence="5">
    <location>
        <begin position="95"/>
        <end position="116"/>
    </location>
</feature>
<dbReference type="Proteomes" id="UP000279384">
    <property type="component" value="Unassembled WGS sequence"/>
</dbReference>
<evidence type="ECO:0000256" key="4">
    <source>
        <dbReference type="ARBA" id="ARBA00023136"/>
    </source>
</evidence>
<dbReference type="Pfam" id="PF01740">
    <property type="entry name" value="STAS"/>
    <property type="match status" value="1"/>
</dbReference>
<evidence type="ECO:0000256" key="2">
    <source>
        <dbReference type="ARBA" id="ARBA00022692"/>
    </source>
</evidence>
<dbReference type="GO" id="GO:0016020">
    <property type="term" value="C:membrane"/>
    <property type="evidence" value="ECO:0007669"/>
    <property type="project" value="UniProtKB-SubCell"/>
</dbReference>
<feature type="domain" description="STAS" evidence="6">
    <location>
        <begin position="447"/>
        <end position="560"/>
    </location>
</feature>
<dbReference type="InterPro" id="IPR036513">
    <property type="entry name" value="STAS_dom_sf"/>
</dbReference>
<feature type="transmembrane region" description="Helical" evidence="5">
    <location>
        <begin position="166"/>
        <end position="191"/>
    </location>
</feature>
<evidence type="ECO:0000313" key="8">
    <source>
        <dbReference type="Proteomes" id="UP000279384"/>
    </source>
</evidence>
<dbReference type="AlphaFoldDB" id="A0A495AX10"/>
<accession>A0A495AX10</accession>
<comment type="caution">
    <text evidence="7">The sequence shown here is derived from an EMBL/GenBank/DDBJ whole genome shotgun (WGS) entry which is preliminary data.</text>
</comment>
<dbReference type="RefSeq" id="WP_120812324.1">
    <property type="nucleotide sequence ID" value="NZ_RBID01000019.1"/>
</dbReference>
<dbReference type="InterPro" id="IPR002645">
    <property type="entry name" value="STAS_dom"/>
</dbReference>
<keyword evidence="2 5" id="KW-0812">Transmembrane</keyword>
<dbReference type="InterPro" id="IPR001902">
    <property type="entry name" value="SLC26A/SulP_fam"/>
</dbReference>
<organism evidence="7 8">
    <name type="scientific">Vogesella indigofera</name>
    <name type="common">Pseudomonas indigofera</name>
    <dbReference type="NCBI Taxonomy" id="45465"/>
    <lineage>
        <taxon>Bacteria</taxon>
        <taxon>Pseudomonadati</taxon>
        <taxon>Pseudomonadota</taxon>
        <taxon>Betaproteobacteria</taxon>
        <taxon>Neisseriales</taxon>
        <taxon>Chromobacteriaceae</taxon>
        <taxon>Vogesella</taxon>
    </lineage>
</organism>
<gene>
    <name evidence="7" type="ORF">C8E02_3195</name>
</gene>
<keyword evidence="3 5" id="KW-1133">Transmembrane helix</keyword>
<dbReference type="NCBIfam" id="TIGR00815">
    <property type="entry name" value="sulP"/>
    <property type="match status" value="1"/>
</dbReference>
<evidence type="ECO:0000313" key="7">
    <source>
        <dbReference type="EMBL" id="RKQ53262.1"/>
    </source>
</evidence>
<name>A0A495AX10_VOGIN</name>
<sequence length="568" mass="59214">MNWLPRWLRHYRRADLPGDVSAGVIVTLLLVPQGLAYALVAGLPPEAGLYASLLPLLLYAFSGGSHAQSVGPMAVTSLLVAATLSRLAAAGSDDYLLAAIWLALLSGAMLFLFGLLRLGFLADALSQPVLAGFTAASALLIVLSQLAPLAGFRAGGASLPDIAQAFLAHVAALNPLALLLGLAALLLLVLARRYLASLLHALGLASGVARTLSRTAPMLVVLGGLLAVTLADWQAQLPVVGVVPGGLPALRLAALPSLGLAPLVMPSFFIALINYVQSLSVAQMLAAPRRESIDPDRELLALGLCNLGAGLSGGFPVTGGLTRSVVNADAGANTQLASLITAALMVLLLSTATALLANLPLAVLAATIIASVAVMIDFRTLRAAWRTERADAVAFAVTFLLVLALGVDAGIVAGVVISLSVWLMRSSRPHIAVLGRVPGTEHFRNVLRYHTEPLPGVLLLRVDESLFFGNARHVGNAIQQLAAASPDSHSLLLVMSAVNRLDMTALSMLERLDDGLAERGIRLHLAEVKGPVLDVCKRAGLAARFDGRLHLSTHIAIQQLCPGSDYQI</sequence>
<feature type="transmembrane region" description="Helical" evidence="5">
    <location>
        <begin position="253"/>
        <end position="276"/>
    </location>
</feature>
<reference evidence="7 8" key="1">
    <citation type="submission" date="2018-10" db="EMBL/GenBank/DDBJ databases">
        <title>Genomic Encyclopedia of Type Strains, Phase IV (KMG-IV): sequencing the most valuable type-strain genomes for metagenomic binning, comparative biology and taxonomic classification.</title>
        <authorList>
            <person name="Goeker M."/>
        </authorList>
    </citation>
    <scope>NUCLEOTIDE SEQUENCE [LARGE SCALE GENOMIC DNA]</scope>
    <source>
        <strain evidence="7 8">DSM 3303</strain>
    </source>
</reference>
<dbReference type="PANTHER" id="PTHR11814">
    <property type="entry name" value="SULFATE TRANSPORTER"/>
    <property type="match status" value="1"/>
</dbReference>
<feature type="transmembrane region" description="Helical" evidence="5">
    <location>
        <begin position="20"/>
        <end position="41"/>
    </location>
</feature>
<comment type="subcellular location">
    <subcellularLocation>
        <location evidence="1">Membrane</location>
        <topology evidence="1">Multi-pass membrane protein</topology>
    </subcellularLocation>
</comment>
<proteinExistence type="predicted"/>
<feature type="transmembrane region" description="Helical" evidence="5">
    <location>
        <begin position="128"/>
        <end position="146"/>
    </location>
</feature>
<dbReference type="CDD" id="cd07042">
    <property type="entry name" value="STAS_SulP_like_sulfate_transporter"/>
    <property type="match status" value="1"/>
</dbReference>
<feature type="transmembrane region" description="Helical" evidence="5">
    <location>
        <begin position="212"/>
        <end position="233"/>
    </location>
</feature>
<protein>
    <submittedName>
        <fullName evidence="7">SulP family sulfate permease</fullName>
    </submittedName>
</protein>
<keyword evidence="4 5" id="KW-0472">Membrane</keyword>
<dbReference type="SUPFAM" id="SSF52091">
    <property type="entry name" value="SpoIIaa-like"/>
    <property type="match status" value="1"/>
</dbReference>
<feature type="transmembrane region" description="Helical" evidence="5">
    <location>
        <begin position="362"/>
        <end position="381"/>
    </location>
</feature>
<dbReference type="PROSITE" id="PS50801">
    <property type="entry name" value="STAS"/>
    <property type="match status" value="1"/>
</dbReference>
<dbReference type="EMBL" id="RBID01000019">
    <property type="protein sequence ID" value="RKQ53262.1"/>
    <property type="molecule type" value="Genomic_DNA"/>
</dbReference>
<dbReference type="InterPro" id="IPR011547">
    <property type="entry name" value="SLC26A/SulP_dom"/>
</dbReference>
<feature type="transmembrane region" description="Helical" evidence="5">
    <location>
        <begin position="393"/>
        <end position="424"/>
    </location>
</feature>
<evidence type="ECO:0000259" key="6">
    <source>
        <dbReference type="PROSITE" id="PS50801"/>
    </source>
</evidence>
<evidence type="ECO:0000256" key="5">
    <source>
        <dbReference type="SAM" id="Phobius"/>
    </source>
</evidence>
<dbReference type="Pfam" id="PF00916">
    <property type="entry name" value="Sulfate_transp"/>
    <property type="match status" value="1"/>
</dbReference>
<dbReference type="Gene3D" id="3.30.750.24">
    <property type="entry name" value="STAS domain"/>
    <property type="match status" value="1"/>
</dbReference>
<dbReference type="GO" id="GO:0055085">
    <property type="term" value="P:transmembrane transport"/>
    <property type="evidence" value="ECO:0007669"/>
    <property type="project" value="InterPro"/>
</dbReference>
<evidence type="ECO:0000256" key="1">
    <source>
        <dbReference type="ARBA" id="ARBA00004141"/>
    </source>
</evidence>